<evidence type="ECO:0000313" key="1">
    <source>
        <dbReference type="EMBL" id="PIY68954.1"/>
    </source>
</evidence>
<name>A0A2M7QCK5_9BACT</name>
<reference evidence="2" key="1">
    <citation type="submission" date="2017-09" db="EMBL/GenBank/DDBJ databases">
        <title>Depth-based differentiation of microbial function through sediment-hosted aquifers and enrichment of novel symbionts in the deep terrestrial subsurface.</title>
        <authorList>
            <person name="Probst A.J."/>
            <person name="Ladd B."/>
            <person name="Jarett J.K."/>
            <person name="Geller-Mcgrath D.E."/>
            <person name="Sieber C.M.K."/>
            <person name="Emerson J.B."/>
            <person name="Anantharaman K."/>
            <person name="Thomas B.C."/>
            <person name="Malmstrom R."/>
            <person name="Stieglmeier M."/>
            <person name="Klingl A."/>
            <person name="Woyke T."/>
            <person name="Ryan C.M."/>
            <person name="Banfield J.F."/>
        </authorList>
    </citation>
    <scope>NUCLEOTIDE SEQUENCE [LARGE SCALE GENOMIC DNA]</scope>
</reference>
<comment type="caution">
    <text evidence="1">The sequence shown here is derived from an EMBL/GenBank/DDBJ whole genome shotgun (WGS) entry which is preliminary data.</text>
</comment>
<evidence type="ECO:0000313" key="2">
    <source>
        <dbReference type="Proteomes" id="UP000230108"/>
    </source>
</evidence>
<accession>A0A2M7QCK5</accession>
<sequence>MRNLNNALNEIGMILSSDKNIKWNPDLVQFTGDRIITPIGDVSDILLHHKSKLKDAQTNVSLLSKLIDILSDMNAILRLDHIGFCYLVASQESEKRRIKELVSKTELHLYQEASNDDGLWLFIGNTVEWEESMLELIPVEKTDGQWADWVDYWLPHIQFDVDTKFNSDEIDKMIKDIYGDKTIKPHHIIIDGITYIIRIHLGVIDGVNIFLDLATCARDVKWHREHKLVQI</sequence>
<proteinExistence type="predicted"/>
<dbReference type="Proteomes" id="UP000230108">
    <property type="component" value="Unassembled WGS sequence"/>
</dbReference>
<dbReference type="AlphaFoldDB" id="A0A2M7QCK5"/>
<protein>
    <submittedName>
        <fullName evidence="1">Uncharacterized protein</fullName>
    </submittedName>
</protein>
<organism evidence="1 2">
    <name type="scientific">Candidatus Roizmanbacteria bacterium CG_4_10_14_0_8_um_filter_39_9</name>
    <dbReference type="NCBI Taxonomy" id="1974829"/>
    <lineage>
        <taxon>Bacteria</taxon>
        <taxon>Candidatus Roizmaniibacteriota</taxon>
    </lineage>
</organism>
<gene>
    <name evidence="1" type="ORF">COY90_03215</name>
</gene>
<dbReference type="EMBL" id="PFLF01000067">
    <property type="protein sequence ID" value="PIY68954.1"/>
    <property type="molecule type" value="Genomic_DNA"/>
</dbReference>